<name>A0ABW1S0E3_9LACO</name>
<accession>A0ABW1S0E3</accession>
<comment type="caution">
    <text evidence="4">The sequence shown here is derived from an EMBL/GenBank/DDBJ whole genome shotgun (WGS) entry which is preliminary data.</text>
</comment>
<organism evidence="4 5">
    <name type="scientific">Lactiplantibacillus daowaiensis</name>
    <dbReference type="NCBI Taxonomy" id="2559918"/>
    <lineage>
        <taxon>Bacteria</taxon>
        <taxon>Bacillati</taxon>
        <taxon>Bacillota</taxon>
        <taxon>Bacilli</taxon>
        <taxon>Lactobacillales</taxon>
        <taxon>Lactobacillaceae</taxon>
        <taxon>Lactiplantibacillus</taxon>
    </lineage>
</organism>
<keyword evidence="1" id="KW-0328">Glycosyltransferase</keyword>
<keyword evidence="3" id="KW-0479">Metal-binding</keyword>
<gene>
    <name evidence="4" type="ORF">ACFP5Y_08455</name>
</gene>
<sequence length="305" mass="33689">MKTIPVLFGVNDQYVPVLLTSMVSLIAHTDTTTHYRLIVLNDGLTPVHQQQLTDLAQDNVQVDLVSMTDKFKQVLANDQGTLRGEIQTMTIFFRLFIADLLPEYDQVVYLDADTIINTDIAALATMDLHHNLLAATRDVFASDNPATAAYIQTVLGIPTDQYFNSGVLVMNLQGLRAMKFSQKFMQAHATTLVTPVAPDQDYLNALCAGRVQALDATWNAMPMAPALAAPKLIHYCLFEKPWHYADVRYHAAFWQAAQATPYEADFKQQLAAYTPAMQEHDQVVAKSLIAQTVKVAAAGHALVPA</sequence>
<dbReference type="InterPro" id="IPR002495">
    <property type="entry name" value="Glyco_trans_8"/>
</dbReference>
<evidence type="ECO:0000313" key="5">
    <source>
        <dbReference type="Proteomes" id="UP001596282"/>
    </source>
</evidence>
<dbReference type="Gene3D" id="3.90.550.10">
    <property type="entry name" value="Spore Coat Polysaccharide Biosynthesis Protein SpsA, Chain A"/>
    <property type="match status" value="1"/>
</dbReference>
<dbReference type="PANTHER" id="PTHR13778">
    <property type="entry name" value="GLYCOSYLTRANSFERASE 8 DOMAIN-CONTAINING PROTEIN"/>
    <property type="match status" value="1"/>
</dbReference>
<dbReference type="PANTHER" id="PTHR13778:SF47">
    <property type="entry name" value="LIPOPOLYSACCHARIDE 1,3-GALACTOSYLTRANSFERASE"/>
    <property type="match status" value="1"/>
</dbReference>
<dbReference type="Proteomes" id="UP001596282">
    <property type="component" value="Unassembled WGS sequence"/>
</dbReference>
<protein>
    <submittedName>
        <fullName evidence="4">Glycosyltransferase family 8 protein</fullName>
    </submittedName>
</protein>
<dbReference type="EMBL" id="JBHSSC010000035">
    <property type="protein sequence ID" value="MFC6181248.1"/>
    <property type="molecule type" value="Genomic_DNA"/>
</dbReference>
<keyword evidence="2" id="KW-0808">Transferase</keyword>
<evidence type="ECO:0000313" key="4">
    <source>
        <dbReference type="EMBL" id="MFC6181248.1"/>
    </source>
</evidence>
<dbReference type="InterPro" id="IPR050748">
    <property type="entry name" value="Glycosyltrans_8_dom-fam"/>
</dbReference>
<dbReference type="SUPFAM" id="SSF53448">
    <property type="entry name" value="Nucleotide-diphospho-sugar transferases"/>
    <property type="match status" value="1"/>
</dbReference>
<keyword evidence="5" id="KW-1185">Reference proteome</keyword>
<evidence type="ECO:0000256" key="3">
    <source>
        <dbReference type="ARBA" id="ARBA00022723"/>
    </source>
</evidence>
<dbReference type="Pfam" id="PF01501">
    <property type="entry name" value="Glyco_transf_8"/>
    <property type="match status" value="1"/>
</dbReference>
<evidence type="ECO:0000256" key="1">
    <source>
        <dbReference type="ARBA" id="ARBA00022676"/>
    </source>
</evidence>
<dbReference type="CDD" id="cd04194">
    <property type="entry name" value="GT8_A4GalT_like"/>
    <property type="match status" value="1"/>
</dbReference>
<dbReference type="RefSeq" id="WP_137629224.1">
    <property type="nucleotide sequence ID" value="NZ_BJDJ01000019.1"/>
</dbReference>
<dbReference type="InterPro" id="IPR029044">
    <property type="entry name" value="Nucleotide-diphossugar_trans"/>
</dbReference>
<evidence type="ECO:0000256" key="2">
    <source>
        <dbReference type="ARBA" id="ARBA00022679"/>
    </source>
</evidence>
<reference evidence="5" key="1">
    <citation type="journal article" date="2019" name="Int. J. Syst. Evol. Microbiol.">
        <title>The Global Catalogue of Microorganisms (GCM) 10K type strain sequencing project: providing services to taxonomists for standard genome sequencing and annotation.</title>
        <authorList>
            <consortium name="The Broad Institute Genomics Platform"/>
            <consortium name="The Broad Institute Genome Sequencing Center for Infectious Disease"/>
            <person name="Wu L."/>
            <person name="Ma J."/>
        </authorList>
    </citation>
    <scope>NUCLEOTIDE SEQUENCE [LARGE SCALE GENOMIC DNA]</scope>
    <source>
        <strain evidence="5">CCM 8933</strain>
    </source>
</reference>
<proteinExistence type="predicted"/>